<dbReference type="RefSeq" id="WP_133881010.1">
    <property type="nucleotide sequence ID" value="NZ_MWIN01000001.1"/>
</dbReference>
<evidence type="ECO:0000313" key="10">
    <source>
        <dbReference type="EMBL" id="TDU32518.1"/>
    </source>
</evidence>
<evidence type="ECO:0000256" key="6">
    <source>
        <dbReference type="ARBA" id="ARBA00022989"/>
    </source>
</evidence>
<proteinExistence type="predicted"/>
<keyword evidence="3" id="KW-1003">Cell membrane</keyword>
<feature type="transmembrane region" description="Helical" evidence="8">
    <location>
        <begin position="294"/>
        <end position="316"/>
    </location>
</feature>
<keyword evidence="5 8" id="KW-0812">Transmembrane</keyword>
<feature type="transmembrane region" description="Helical" evidence="8">
    <location>
        <begin position="328"/>
        <end position="352"/>
    </location>
</feature>
<feature type="transmembrane region" description="Helical" evidence="8">
    <location>
        <begin position="43"/>
        <end position="65"/>
    </location>
</feature>
<dbReference type="GO" id="GO:0015528">
    <property type="term" value="F:lactose:proton symporter activity"/>
    <property type="evidence" value="ECO:0007669"/>
    <property type="project" value="TreeGrafter"/>
</dbReference>
<feature type="transmembrane region" description="Helical" evidence="8">
    <location>
        <begin position="95"/>
        <end position="116"/>
    </location>
</feature>
<keyword evidence="6 8" id="KW-1133">Transmembrane helix</keyword>
<dbReference type="PANTHER" id="PTHR23522">
    <property type="entry name" value="BLL5896 PROTEIN"/>
    <property type="match status" value="1"/>
</dbReference>
<evidence type="ECO:0000256" key="2">
    <source>
        <dbReference type="ARBA" id="ARBA00022448"/>
    </source>
</evidence>
<keyword evidence="11" id="KW-1185">Reference proteome</keyword>
<organism evidence="10 11">
    <name type="scientific">Panacagrimonas perspica</name>
    <dbReference type="NCBI Taxonomy" id="381431"/>
    <lineage>
        <taxon>Bacteria</taxon>
        <taxon>Pseudomonadati</taxon>
        <taxon>Pseudomonadota</taxon>
        <taxon>Gammaproteobacteria</taxon>
        <taxon>Nevskiales</taxon>
        <taxon>Nevskiaceae</taxon>
        <taxon>Panacagrimonas</taxon>
    </lineage>
</organism>
<evidence type="ECO:0000256" key="1">
    <source>
        <dbReference type="ARBA" id="ARBA00004429"/>
    </source>
</evidence>
<dbReference type="Pfam" id="PF12832">
    <property type="entry name" value="MFS_1_like"/>
    <property type="match status" value="1"/>
</dbReference>
<reference evidence="10 11" key="1">
    <citation type="submission" date="2019-03" db="EMBL/GenBank/DDBJ databases">
        <title>Genomic Encyclopedia of Type Strains, Phase IV (KMG-IV): sequencing the most valuable type-strain genomes for metagenomic binning, comparative biology and taxonomic classification.</title>
        <authorList>
            <person name="Goeker M."/>
        </authorList>
    </citation>
    <scope>NUCLEOTIDE SEQUENCE [LARGE SCALE GENOMIC DNA]</scope>
    <source>
        <strain evidence="10 11">DSM 26377</strain>
    </source>
</reference>
<dbReference type="InterPro" id="IPR036259">
    <property type="entry name" value="MFS_trans_sf"/>
</dbReference>
<dbReference type="PIRSF" id="PIRSF004925">
    <property type="entry name" value="HcaT"/>
    <property type="match status" value="1"/>
</dbReference>
<dbReference type="GO" id="GO:0005886">
    <property type="term" value="C:plasma membrane"/>
    <property type="evidence" value="ECO:0007669"/>
    <property type="project" value="UniProtKB-SubCell"/>
</dbReference>
<evidence type="ECO:0000256" key="8">
    <source>
        <dbReference type="SAM" id="Phobius"/>
    </source>
</evidence>
<protein>
    <submittedName>
        <fullName evidence="10">PPP family 3-phenylpropionic acid transporter</fullName>
    </submittedName>
</protein>
<evidence type="ECO:0000256" key="5">
    <source>
        <dbReference type="ARBA" id="ARBA00022692"/>
    </source>
</evidence>
<keyword evidence="2" id="KW-0813">Transport</keyword>
<feature type="transmembrane region" description="Helical" evidence="8">
    <location>
        <begin position="12"/>
        <end position="31"/>
    </location>
</feature>
<feature type="transmembrane region" description="Helical" evidence="8">
    <location>
        <begin position="203"/>
        <end position="225"/>
    </location>
</feature>
<dbReference type="InterPro" id="IPR024989">
    <property type="entry name" value="MFS_assoc_dom"/>
</dbReference>
<dbReference type="AlphaFoldDB" id="A0A4R7PEE8"/>
<comment type="subcellular location">
    <subcellularLocation>
        <location evidence="1">Cell inner membrane</location>
        <topology evidence="1">Multi-pass membrane protein</topology>
    </subcellularLocation>
</comment>
<evidence type="ECO:0000256" key="3">
    <source>
        <dbReference type="ARBA" id="ARBA00022475"/>
    </source>
</evidence>
<keyword evidence="7 8" id="KW-0472">Membrane</keyword>
<dbReference type="EMBL" id="SOBT01000008">
    <property type="protein sequence ID" value="TDU32518.1"/>
    <property type="molecule type" value="Genomic_DNA"/>
</dbReference>
<comment type="caution">
    <text evidence="10">The sequence shown here is derived from an EMBL/GenBank/DDBJ whole genome shotgun (WGS) entry which is preliminary data.</text>
</comment>
<dbReference type="Gene3D" id="1.20.1250.20">
    <property type="entry name" value="MFS general substrate transporter like domains"/>
    <property type="match status" value="2"/>
</dbReference>
<accession>A0A4R7PEE8</accession>
<gene>
    <name evidence="10" type="ORF">DFR24_1916</name>
</gene>
<dbReference type="GO" id="GO:0030395">
    <property type="term" value="F:lactose binding"/>
    <property type="evidence" value="ECO:0007669"/>
    <property type="project" value="TreeGrafter"/>
</dbReference>
<dbReference type="InterPro" id="IPR026032">
    <property type="entry name" value="HcaT-like"/>
</dbReference>
<feature type="transmembrane region" description="Helical" evidence="8">
    <location>
        <begin position="269"/>
        <end position="288"/>
    </location>
</feature>
<dbReference type="InterPro" id="IPR020846">
    <property type="entry name" value="MFS_dom"/>
</dbReference>
<dbReference type="Proteomes" id="UP000295341">
    <property type="component" value="Unassembled WGS sequence"/>
</dbReference>
<feature type="transmembrane region" description="Helical" evidence="8">
    <location>
        <begin position="161"/>
        <end position="182"/>
    </location>
</feature>
<feature type="transmembrane region" description="Helical" evidence="8">
    <location>
        <begin position="72"/>
        <end position="89"/>
    </location>
</feature>
<dbReference type="OrthoDB" id="9150135at2"/>
<dbReference type="PROSITE" id="PS50850">
    <property type="entry name" value="MFS"/>
    <property type="match status" value="1"/>
</dbReference>
<feature type="domain" description="Major facilitator superfamily (MFS) profile" evidence="9">
    <location>
        <begin position="1"/>
        <end position="383"/>
    </location>
</feature>
<dbReference type="NCBIfam" id="NF037955">
    <property type="entry name" value="mfs"/>
    <property type="match status" value="1"/>
</dbReference>
<feature type="transmembrane region" description="Helical" evidence="8">
    <location>
        <begin position="358"/>
        <end position="378"/>
    </location>
</feature>
<feature type="transmembrane region" description="Helical" evidence="8">
    <location>
        <begin position="237"/>
        <end position="257"/>
    </location>
</feature>
<feature type="transmembrane region" description="Helical" evidence="8">
    <location>
        <begin position="136"/>
        <end position="155"/>
    </location>
</feature>
<sequence>MISTPGLHAKLSGFYFVYYVAVGAFIPFWPLYLHSLGYTAAQIGMALATTGLVRVVVPIAWGWVMDRSGRRMPWIAGGMAVSAILFGLVPWSPSFAVLIALHAAYAVFWNVALPAFDVVTLNHLARTGRDYARIRLWGSVGFVLSVAALGPILDVTGVEPVPWVVVAGMLGMVWLALYVPDVQDIRPPDSSLEGFLARARKPAVLALLTTCFLSQLSFAPFYAFFSIYLEQHAYSRSVIGALWALGVVAEVIVFLYTGRIIRRFGARPVLVATLLCSALRWALLALFVDIRTLLVISQVMHFMSFAVYHAVTVHYIHELFPGRMQGRGQALLAAVSFGLGGGIGSLVTGAAWDSLGPTTVYLAATTVAMIGGCVALYAPRLDRHAQPVVKESASLEA</sequence>
<evidence type="ECO:0000259" key="9">
    <source>
        <dbReference type="PROSITE" id="PS50850"/>
    </source>
</evidence>
<evidence type="ECO:0000256" key="4">
    <source>
        <dbReference type="ARBA" id="ARBA00022519"/>
    </source>
</evidence>
<evidence type="ECO:0000256" key="7">
    <source>
        <dbReference type="ARBA" id="ARBA00023136"/>
    </source>
</evidence>
<keyword evidence="4" id="KW-0997">Cell inner membrane</keyword>
<evidence type="ECO:0000313" key="11">
    <source>
        <dbReference type="Proteomes" id="UP000295341"/>
    </source>
</evidence>
<dbReference type="PANTHER" id="PTHR23522:SF10">
    <property type="entry name" value="3-PHENYLPROPIONIC ACID TRANSPORTER-RELATED"/>
    <property type="match status" value="1"/>
</dbReference>
<name>A0A4R7PEE8_9GAMM</name>
<dbReference type="SUPFAM" id="SSF103473">
    <property type="entry name" value="MFS general substrate transporter"/>
    <property type="match status" value="1"/>
</dbReference>